<dbReference type="InterPro" id="IPR011022">
    <property type="entry name" value="Arrestin_C-like"/>
</dbReference>
<dbReference type="SUPFAM" id="SSF81296">
    <property type="entry name" value="E set domains"/>
    <property type="match status" value="1"/>
</dbReference>
<dbReference type="InterPro" id="IPR014752">
    <property type="entry name" value="Arrestin-like_C"/>
</dbReference>
<dbReference type="Gene3D" id="2.60.40.640">
    <property type="match status" value="2"/>
</dbReference>
<dbReference type="InterPro" id="IPR014756">
    <property type="entry name" value="Ig_E-set"/>
</dbReference>
<evidence type="ECO:0000313" key="2">
    <source>
        <dbReference type="EMBL" id="CAG9318000.1"/>
    </source>
</evidence>
<name>A0AAU9IWV1_9CILI</name>
<comment type="caution">
    <text evidence="2">The sequence shown here is derived from an EMBL/GenBank/DDBJ whole genome shotgun (WGS) entry which is preliminary data.</text>
</comment>
<dbReference type="SMART" id="SM01017">
    <property type="entry name" value="Arrestin_C"/>
    <property type="match status" value="1"/>
</dbReference>
<dbReference type="PANTHER" id="PTHR11188:SF17">
    <property type="entry name" value="FI21816P1"/>
    <property type="match status" value="1"/>
</dbReference>
<gene>
    <name evidence="2" type="ORF">BSTOLATCC_MIC20484</name>
</gene>
<protein>
    <recommendedName>
        <fullName evidence="1">Arrestin C-terminal-like domain-containing protein</fullName>
    </recommendedName>
</protein>
<dbReference type="Proteomes" id="UP001162131">
    <property type="component" value="Unassembled WGS sequence"/>
</dbReference>
<dbReference type="InterPro" id="IPR050357">
    <property type="entry name" value="Arrestin_domain-protein"/>
</dbReference>
<dbReference type="AlphaFoldDB" id="A0AAU9IWV1"/>
<dbReference type="Pfam" id="PF02752">
    <property type="entry name" value="Arrestin_C"/>
    <property type="match status" value="1"/>
</dbReference>
<dbReference type="InterPro" id="IPR011021">
    <property type="entry name" value="Arrestin-like_N"/>
</dbReference>
<feature type="domain" description="Arrestin C-terminal-like" evidence="1">
    <location>
        <begin position="175"/>
        <end position="330"/>
    </location>
</feature>
<keyword evidence="3" id="KW-1185">Reference proteome</keyword>
<evidence type="ECO:0000259" key="1">
    <source>
        <dbReference type="SMART" id="SM01017"/>
    </source>
</evidence>
<evidence type="ECO:0000313" key="3">
    <source>
        <dbReference type="Proteomes" id="UP001162131"/>
    </source>
</evidence>
<dbReference type="GO" id="GO:0015031">
    <property type="term" value="P:protein transport"/>
    <property type="evidence" value="ECO:0007669"/>
    <property type="project" value="TreeGrafter"/>
</dbReference>
<sequence>MGNSEGSTIKGGLIISADKTSYIGGEIVTGNIFIQIQEAIPPSKIILGFKGKESTKWSERRGSGKNKHWRNYEGDHHISNFKFQIYALDASQPMRSFTIPFSFKLPDHLPGSFNYSHDRASAFIRYEMRAKLAPMSGKAFLKNKCPIEIKQVAESIHQNIVCEKTAQISTWCCCSKGKIGIKARIAKDYYTPDEIAIVLADINNSLSQLKVKRVKASLIRQVRLNGKETGFSAVMNLNLTNTGHTHFYSETVMQAFSETGIPEGIKSDGSSEKDPLLQGKLLQIALDLTQARDKIIGHFTTKGTIVECGYSLNIEAEMDGSCMCCGDSPSVFSPVMIYPAEYAPAPLPTPPANWNPELIGQVNLAWDQRYEVQPSTK</sequence>
<dbReference type="Pfam" id="PF00339">
    <property type="entry name" value="Arrestin_N"/>
    <property type="match status" value="1"/>
</dbReference>
<dbReference type="EMBL" id="CAJZBQ010000020">
    <property type="protein sequence ID" value="CAG9318000.1"/>
    <property type="molecule type" value="Genomic_DNA"/>
</dbReference>
<proteinExistence type="predicted"/>
<dbReference type="PANTHER" id="PTHR11188">
    <property type="entry name" value="ARRESTIN DOMAIN CONTAINING PROTEIN"/>
    <property type="match status" value="1"/>
</dbReference>
<organism evidence="2 3">
    <name type="scientific">Blepharisma stoltei</name>
    <dbReference type="NCBI Taxonomy" id="1481888"/>
    <lineage>
        <taxon>Eukaryota</taxon>
        <taxon>Sar</taxon>
        <taxon>Alveolata</taxon>
        <taxon>Ciliophora</taxon>
        <taxon>Postciliodesmatophora</taxon>
        <taxon>Heterotrichea</taxon>
        <taxon>Heterotrichida</taxon>
        <taxon>Blepharismidae</taxon>
        <taxon>Blepharisma</taxon>
    </lineage>
</organism>
<reference evidence="2" key="1">
    <citation type="submission" date="2021-09" db="EMBL/GenBank/DDBJ databases">
        <authorList>
            <consortium name="AG Swart"/>
            <person name="Singh M."/>
            <person name="Singh A."/>
            <person name="Seah K."/>
            <person name="Emmerich C."/>
        </authorList>
    </citation>
    <scope>NUCLEOTIDE SEQUENCE</scope>
    <source>
        <strain evidence="2">ATCC30299</strain>
    </source>
</reference>
<accession>A0AAU9IWV1</accession>
<dbReference type="GO" id="GO:0005737">
    <property type="term" value="C:cytoplasm"/>
    <property type="evidence" value="ECO:0007669"/>
    <property type="project" value="TreeGrafter"/>
</dbReference>